<reference evidence="3" key="1">
    <citation type="submission" date="2016-11" db="EMBL/GenBank/DDBJ databases">
        <authorList>
            <person name="Varghese N."/>
            <person name="Submissions S."/>
        </authorList>
    </citation>
    <scope>NUCLEOTIDE SEQUENCE [LARGE SCALE GENOMIC DNA]</scope>
    <source>
        <strain evidence="3">DSM 25330</strain>
    </source>
</reference>
<evidence type="ECO:0008006" key="4">
    <source>
        <dbReference type="Google" id="ProtNLM"/>
    </source>
</evidence>
<dbReference type="PROSITE" id="PS51257">
    <property type="entry name" value="PROKAR_LIPOPROTEIN"/>
    <property type="match status" value="1"/>
</dbReference>
<dbReference type="RefSeq" id="WP_143185579.1">
    <property type="nucleotide sequence ID" value="NZ_FQWS01000002.1"/>
</dbReference>
<protein>
    <recommendedName>
        <fullName evidence="4">Lipocalin-like domain-containing protein</fullName>
    </recommendedName>
</protein>
<feature type="signal peptide" evidence="1">
    <location>
        <begin position="1"/>
        <end position="25"/>
    </location>
</feature>
<evidence type="ECO:0000313" key="3">
    <source>
        <dbReference type="Proteomes" id="UP000184522"/>
    </source>
</evidence>
<dbReference type="EMBL" id="FQWS01000002">
    <property type="protein sequence ID" value="SHH30004.1"/>
    <property type="molecule type" value="Genomic_DNA"/>
</dbReference>
<name>A0A1M5RUS3_9FLAO</name>
<organism evidence="2 3">
    <name type="scientific">Winogradskyella jejuensis</name>
    <dbReference type="NCBI Taxonomy" id="1089305"/>
    <lineage>
        <taxon>Bacteria</taxon>
        <taxon>Pseudomonadati</taxon>
        <taxon>Bacteroidota</taxon>
        <taxon>Flavobacteriia</taxon>
        <taxon>Flavobacteriales</taxon>
        <taxon>Flavobacteriaceae</taxon>
        <taxon>Winogradskyella</taxon>
    </lineage>
</organism>
<gene>
    <name evidence="2" type="ORF">SAMN05444148_1691</name>
</gene>
<dbReference type="STRING" id="1089305.SAMN05444148_1691"/>
<evidence type="ECO:0000256" key="1">
    <source>
        <dbReference type="SAM" id="SignalP"/>
    </source>
</evidence>
<dbReference type="Proteomes" id="UP000184522">
    <property type="component" value="Unassembled WGS sequence"/>
</dbReference>
<keyword evidence="3" id="KW-1185">Reference proteome</keyword>
<feature type="chain" id="PRO_5011979708" description="Lipocalin-like domain-containing protein" evidence="1">
    <location>
        <begin position="26"/>
        <end position="757"/>
    </location>
</feature>
<dbReference type="AlphaFoldDB" id="A0A1M5RUS3"/>
<evidence type="ECO:0000313" key="2">
    <source>
        <dbReference type="EMBL" id="SHH30004.1"/>
    </source>
</evidence>
<dbReference type="OrthoDB" id="832379at2"/>
<sequence length="757" mass="84066">MKSYIKSYFLLCFAMLFFASCQDEAIQINNPNEQQTIAANSALSNLMLRTSANAVSEDNVIDNSDCFSVELPVTVIVGNITIIIENEEGLEELEELLEEFEGEIPEFVFPITVISSDYTEQVIENQEQLENILENCIEDPDVIECVDFVYPISFSVLNSDFVIIDTVTIESNEALHDFLEDLDDDQVNLVALNFPVTLVYADGETITVNSNEELSNAIEAVGDDCDDDDYENCDVDEVKASLKECVWKFDDNLNDFDGLIATFNDDFTLEINGGDLAEPVTGNWTVIETDNGTYLVITELSAFQDDLGGEWLITDCDEDEIEIVRGDLEIELERYCENDLDCDAEDLTDELVECYWFAGSSVIGDLDNKFVFTEDGNVKVYTSGEFVEIGTWNVGVDSDTLTLVLNLTGDYEVLSGVWEVTECDEGFFGLVMGDVVLHLEQECFDDENPFDCYPEEGVELEKCDDNGDGFAVFNIYEAVPACNNETPVIISFHTSLEGAQNDSDYLEGATAYTNITNPQTVYVKVALFSNPDENLIYTVKLIVEDCSEPNPFDCFDSFDAVIELCDEGNDGYETFNLTLAYANCTPFADSVSYHTSLADAEANASPIANPESFINTSAPQTIYVRVEVGDDFEVFELSLKLEDCTSGSCTEGDVDGILMACKWKVVELNGDDNLITYRLDFNDGQELIITNTENDETVTGTWSTSTNNDGGVDVLFDGISAPDIQSIVGNWTVVECTAEQLIFHRDSDQMTLDRVCE</sequence>
<keyword evidence="1" id="KW-0732">Signal</keyword>
<proteinExistence type="predicted"/>
<accession>A0A1M5RUS3</accession>